<evidence type="ECO:0000313" key="2">
    <source>
        <dbReference type="Proteomes" id="UP000756132"/>
    </source>
</evidence>
<evidence type="ECO:0000313" key="1">
    <source>
        <dbReference type="EMBL" id="UJO19515.1"/>
    </source>
</evidence>
<reference evidence="1" key="2">
    <citation type="journal article" date="2022" name="Microb. Genom.">
        <title>A chromosome-scale genome assembly of the tomato pathogen Cladosporium fulvum reveals a compartmentalized genome architecture and the presence of a dispensable chromosome.</title>
        <authorList>
            <person name="Zaccaron A.Z."/>
            <person name="Chen L.H."/>
            <person name="Samaras A."/>
            <person name="Stergiopoulos I."/>
        </authorList>
    </citation>
    <scope>NUCLEOTIDE SEQUENCE</scope>
    <source>
        <strain evidence="1">Race5_Kim</strain>
    </source>
</reference>
<dbReference type="KEGG" id="ffu:CLAFUR5_07680"/>
<accession>A0A9Q8PBR5</accession>
<dbReference type="AlphaFoldDB" id="A0A9Q8PBR5"/>
<gene>
    <name evidence="1" type="ORF">CLAFUR5_07680</name>
</gene>
<name>A0A9Q8PBR5_PASFU</name>
<reference evidence="1" key="1">
    <citation type="submission" date="2021-12" db="EMBL/GenBank/DDBJ databases">
        <authorList>
            <person name="Zaccaron A."/>
            <person name="Stergiopoulos I."/>
        </authorList>
    </citation>
    <scope>NUCLEOTIDE SEQUENCE</scope>
    <source>
        <strain evidence="1">Race5_Kim</strain>
    </source>
</reference>
<dbReference type="EMBL" id="CP090168">
    <property type="protein sequence ID" value="UJO19515.1"/>
    <property type="molecule type" value="Genomic_DNA"/>
</dbReference>
<protein>
    <submittedName>
        <fullName evidence="1">Uncharacterized protein</fullName>
    </submittedName>
</protein>
<dbReference type="GeneID" id="71987558"/>
<keyword evidence="2" id="KW-1185">Reference proteome</keyword>
<dbReference type="Proteomes" id="UP000756132">
    <property type="component" value="Chromosome 6"/>
</dbReference>
<organism evidence="1 2">
    <name type="scientific">Passalora fulva</name>
    <name type="common">Tomato leaf mold</name>
    <name type="synonym">Cladosporium fulvum</name>
    <dbReference type="NCBI Taxonomy" id="5499"/>
    <lineage>
        <taxon>Eukaryota</taxon>
        <taxon>Fungi</taxon>
        <taxon>Dikarya</taxon>
        <taxon>Ascomycota</taxon>
        <taxon>Pezizomycotina</taxon>
        <taxon>Dothideomycetes</taxon>
        <taxon>Dothideomycetidae</taxon>
        <taxon>Mycosphaerellales</taxon>
        <taxon>Mycosphaerellaceae</taxon>
        <taxon>Fulvia</taxon>
    </lineage>
</organism>
<dbReference type="RefSeq" id="XP_047763881.1">
    <property type="nucleotide sequence ID" value="XM_047906828.1"/>
</dbReference>
<proteinExistence type="predicted"/>
<sequence length="93" mass="10632">MSRVPPFRGGSNYRGAYRHGSLHDLIVDREFHGGLYNQYGPNYHGVPSARLGYGGSWQGRAGPIFYHDMQRHWMGMQRGNVRNYGYLNPGGFR</sequence>